<evidence type="ECO:0000256" key="1">
    <source>
        <dbReference type="SAM" id="MobiDB-lite"/>
    </source>
</evidence>
<keyword evidence="3" id="KW-1185">Reference proteome</keyword>
<evidence type="ECO:0000313" key="3">
    <source>
        <dbReference type="Proteomes" id="UP001215280"/>
    </source>
</evidence>
<feature type="compositionally biased region" description="Low complexity" evidence="1">
    <location>
        <begin position="1"/>
        <end position="18"/>
    </location>
</feature>
<proteinExistence type="predicted"/>
<evidence type="ECO:0000313" key="2">
    <source>
        <dbReference type="EMBL" id="KAJ7776635.1"/>
    </source>
</evidence>
<dbReference type="EMBL" id="JARJLG010000012">
    <property type="protein sequence ID" value="KAJ7776635.1"/>
    <property type="molecule type" value="Genomic_DNA"/>
</dbReference>
<sequence length="335" mass="35139">MEPSSSLFRLSPGSSCSSTLIMTPAPLPSLRGPAPKGALQPHITNLPRRRRAPIATSLRISAPPTPSRSTASPAPGSAQPTTPIHLPALPPLPFPISAGGVPDRPSAPAPTARGNVQPAHGNVPRRAKPMTEAQMRARRRRERCVQELGRASGIFVAFPCDSAEDENEFGAEVRIAPGPDEGATDVDVDDKGGGAAILRVVAPGTRDDGVPCLEPAQLRAAGAFVSKQRTAGRRVVITAPRAHAVDALSVGVCCVAASELPSHEPPGQDPKVLDDADPELHRLVMRWHDLPADDDDDDYGGGLKGEWRGLLSRDGMDYLATAVGVPIPASTPPWP</sequence>
<comment type="caution">
    <text evidence="2">The sequence shown here is derived from an EMBL/GenBank/DDBJ whole genome shotgun (WGS) entry which is preliminary data.</text>
</comment>
<gene>
    <name evidence="2" type="ORF">DFH07DRAFT_798780</name>
</gene>
<feature type="region of interest" description="Disordered" evidence="1">
    <location>
        <begin position="1"/>
        <end position="139"/>
    </location>
</feature>
<dbReference type="AlphaFoldDB" id="A0AAD7K1W5"/>
<reference evidence="2" key="1">
    <citation type="submission" date="2023-03" db="EMBL/GenBank/DDBJ databases">
        <title>Massive genome expansion in bonnet fungi (Mycena s.s.) driven by repeated elements and novel gene families across ecological guilds.</title>
        <authorList>
            <consortium name="Lawrence Berkeley National Laboratory"/>
            <person name="Harder C.B."/>
            <person name="Miyauchi S."/>
            <person name="Viragh M."/>
            <person name="Kuo A."/>
            <person name="Thoen E."/>
            <person name="Andreopoulos B."/>
            <person name="Lu D."/>
            <person name="Skrede I."/>
            <person name="Drula E."/>
            <person name="Henrissat B."/>
            <person name="Morin E."/>
            <person name="Kohler A."/>
            <person name="Barry K."/>
            <person name="LaButti K."/>
            <person name="Morin E."/>
            <person name="Salamov A."/>
            <person name="Lipzen A."/>
            <person name="Mereny Z."/>
            <person name="Hegedus B."/>
            <person name="Baldrian P."/>
            <person name="Stursova M."/>
            <person name="Weitz H."/>
            <person name="Taylor A."/>
            <person name="Grigoriev I.V."/>
            <person name="Nagy L.G."/>
            <person name="Martin F."/>
            <person name="Kauserud H."/>
        </authorList>
    </citation>
    <scope>NUCLEOTIDE SEQUENCE</scope>
    <source>
        <strain evidence="2">CBHHK188m</strain>
    </source>
</reference>
<protein>
    <submittedName>
        <fullName evidence="2">Uncharacterized protein</fullName>
    </submittedName>
</protein>
<dbReference type="Proteomes" id="UP001215280">
    <property type="component" value="Unassembled WGS sequence"/>
</dbReference>
<feature type="compositionally biased region" description="Low complexity" evidence="1">
    <location>
        <begin position="67"/>
        <end position="78"/>
    </location>
</feature>
<accession>A0AAD7K1W5</accession>
<organism evidence="2 3">
    <name type="scientific">Mycena maculata</name>
    <dbReference type="NCBI Taxonomy" id="230809"/>
    <lineage>
        <taxon>Eukaryota</taxon>
        <taxon>Fungi</taxon>
        <taxon>Dikarya</taxon>
        <taxon>Basidiomycota</taxon>
        <taxon>Agaricomycotina</taxon>
        <taxon>Agaricomycetes</taxon>
        <taxon>Agaricomycetidae</taxon>
        <taxon>Agaricales</taxon>
        <taxon>Marasmiineae</taxon>
        <taxon>Mycenaceae</taxon>
        <taxon>Mycena</taxon>
    </lineage>
</organism>
<name>A0AAD7K1W5_9AGAR</name>